<dbReference type="EMBL" id="LAZR01010773">
    <property type="protein sequence ID" value="KKM65137.1"/>
    <property type="molecule type" value="Genomic_DNA"/>
</dbReference>
<accession>A0A0F9M7E7</accession>
<protein>
    <submittedName>
        <fullName evidence="1">Uncharacterized protein</fullName>
    </submittedName>
</protein>
<evidence type="ECO:0000313" key="1">
    <source>
        <dbReference type="EMBL" id="KKM65137.1"/>
    </source>
</evidence>
<gene>
    <name evidence="1" type="ORF">LCGC14_1494370</name>
</gene>
<sequence>MVAVTYQNLFSESRNNVVTIITSNVSDPIISSAEFRKWIYSREPDVKSSDFKGYPFIIIHPSEFEPEEGGSLDGKSKFVFWTIEIEIVTSDRGYGSEDGKGLSHMDTISNSVIQQLLSITNRNTLSGANLKFSRPVPTSVVTEPIGEELTYRRSIIQTFKNRIQVSA</sequence>
<comment type="caution">
    <text evidence="1">The sequence shown here is derived from an EMBL/GenBank/DDBJ whole genome shotgun (WGS) entry which is preliminary data.</text>
</comment>
<organism evidence="1">
    <name type="scientific">marine sediment metagenome</name>
    <dbReference type="NCBI Taxonomy" id="412755"/>
    <lineage>
        <taxon>unclassified sequences</taxon>
        <taxon>metagenomes</taxon>
        <taxon>ecological metagenomes</taxon>
    </lineage>
</organism>
<reference evidence="1" key="1">
    <citation type="journal article" date="2015" name="Nature">
        <title>Complex archaea that bridge the gap between prokaryotes and eukaryotes.</title>
        <authorList>
            <person name="Spang A."/>
            <person name="Saw J.H."/>
            <person name="Jorgensen S.L."/>
            <person name="Zaremba-Niedzwiedzka K."/>
            <person name="Martijn J."/>
            <person name="Lind A.E."/>
            <person name="van Eijk R."/>
            <person name="Schleper C."/>
            <person name="Guy L."/>
            <person name="Ettema T.J."/>
        </authorList>
    </citation>
    <scope>NUCLEOTIDE SEQUENCE</scope>
</reference>
<dbReference type="AlphaFoldDB" id="A0A0F9M7E7"/>
<name>A0A0F9M7E7_9ZZZZ</name>
<proteinExistence type="predicted"/>